<keyword evidence="3" id="KW-1185">Reference proteome</keyword>
<protein>
    <recommendedName>
        <fullName evidence="4">HEAT repeat domain-containing protein</fullName>
    </recommendedName>
</protein>
<dbReference type="InterPro" id="IPR016024">
    <property type="entry name" value="ARM-type_fold"/>
</dbReference>
<sequence>MFGILCFGAGLVTGRFWNRPDTPENAASSLATKAPATPGKHVVPDERAAAAKRDREQKKAQQARTDLEKQQADMDARQKAYNRIKPLIDDALQLDDEAKRTAAIESFRKALASSDPDEVLAGLSGLSAVHDLAFDRALFRDALKPHLQSDNEAIRRAAWYGMIQCGLQDEDIKLLREVAKTKGCGESTSHLLFVAEKGDLTGESGAIVRDLIRSERPETKRGAMNGIWGAKLSPELEEEVIALSRQKEYEHDAIYYSLSTQANKSLNTVNRLIEALAHPDSYNTGGRAAWGLQQGVSKELAPRVADAAVKVVGSRASGYMWDQCWTLLTRYAGPDNLDQLRELAAKPGIQGEKKAKLDAMIEGFENASQ</sequence>
<dbReference type="RefSeq" id="WP_169454581.1">
    <property type="nucleotide sequence ID" value="NZ_CP051774.1"/>
</dbReference>
<dbReference type="SUPFAM" id="SSF48371">
    <property type="entry name" value="ARM repeat"/>
    <property type="match status" value="1"/>
</dbReference>
<feature type="compositionally biased region" description="Basic and acidic residues" evidence="1">
    <location>
        <begin position="42"/>
        <end position="73"/>
    </location>
</feature>
<accession>A0A858RIY7</accession>
<evidence type="ECO:0000256" key="1">
    <source>
        <dbReference type="SAM" id="MobiDB-lite"/>
    </source>
</evidence>
<dbReference type="KEGG" id="luo:HHL09_10415"/>
<proteinExistence type="predicted"/>
<evidence type="ECO:0000313" key="2">
    <source>
        <dbReference type="EMBL" id="QJE96180.1"/>
    </source>
</evidence>
<gene>
    <name evidence="2" type="ORF">HHL09_10415</name>
</gene>
<reference evidence="2 3" key="1">
    <citation type="submission" date="2020-04" db="EMBL/GenBank/DDBJ databases">
        <title>Luteolibacter sp. G-1-1-1 isolated from soil.</title>
        <authorList>
            <person name="Dahal R.H."/>
        </authorList>
    </citation>
    <scope>NUCLEOTIDE SEQUENCE [LARGE SCALE GENOMIC DNA]</scope>
    <source>
        <strain evidence="2 3">G-1-1-1</strain>
    </source>
</reference>
<evidence type="ECO:0008006" key="4">
    <source>
        <dbReference type="Google" id="ProtNLM"/>
    </source>
</evidence>
<dbReference type="AlphaFoldDB" id="A0A858RIY7"/>
<dbReference type="EMBL" id="CP051774">
    <property type="protein sequence ID" value="QJE96180.1"/>
    <property type="molecule type" value="Genomic_DNA"/>
</dbReference>
<name>A0A858RIY7_9BACT</name>
<organism evidence="2 3">
    <name type="scientific">Luteolibacter luteus</name>
    <dbReference type="NCBI Taxonomy" id="2728835"/>
    <lineage>
        <taxon>Bacteria</taxon>
        <taxon>Pseudomonadati</taxon>
        <taxon>Verrucomicrobiota</taxon>
        <taxon>Verrucomicrobiia</taxon>
        <taxon>Verrucomicrobiales</taxon>
        <taxon>Verrucomicrobiaceae</taxon>
        <taxon>Luteolibacter</taxon>
    </lineage>
</organism>
<evidence type="ECO:0000313" key="3">
    <source>
        <dbReference type="Proteomes" id="UP000501812"/>
    </source>
</evidence>
<feature type="region of interest" description="Disordered" evidence="1">
    <location>
        <begin position="23"/>
        <end position="73"/>
    </location>
</feature>
<dbReference type="Proteomes" id="UP000501812">
    <property type="component" value="Chromosome"/>
</dbReference>